<keyword evidence="5" id="KW-1185">Reference proteome</keyword>
<evidence type="ECO:0000313" key="4">
    <source>
        <dbReference type="EMBL" id="MBB5912313.1"/>
    </source>
</evidence>
<gene>
    <name evidence="4" type="ORF">BJY24_001180</name>
</gene>
<proteinExistence type="predicted"/>
<keyword evidence="2" id="KW-0472">Membrane</keyword>
<dbReference type="RefSeq" id="WP_051162411.1">
    <property type="nucleotide sequence ID" value="NZ_JACHIT010000001.1"/>
</dbReference>
<evidence type="ECO:0000256" key="1">
    <source>
        <dbReference type="SAM" id="MobiDB-lite"/>
    </source>
</evidence>
<feature type="domain" description="DUF8176" evidence="3">
    <location>
        <begin position="98"/>
        <end position="217"/>
    </location>
</feature>
<reference evidence="4 5" key="1">
    <citation type="submission" date="2020-08" db="EMBL/GenBank/DDBJ databases">
        <title>Sequencing the genomes of 1000 actinobacteria strains.</title>
        <authorList>
            <person name="Klenk H.-P."/>
        </authorList>
    </citation>
    <scope>NUCLEOTIDE SEQUENCE [LARGE SCALE GENOMIC DNA]</scope>
    <source>
        <strain evidence="4 5">DSM 43582</strain>
    </source>
</reference>
<accession>A0A7W9PAT1</accession>
<comment type="caution">
    <text evidence="4">The sequence shown here is derived from an EMBL/GenBank/DDBJ whole genome shotgun (WGS) entry which is preliminary data.</text>
</comment>
<feature type="transmembrane region" description="Helical" evidence="2">
    <location>
        <begin position="37"/>
        <end position="59"/>
    </location>
</feature>
<protein>
    <recommendedName>
        <fullName evidence="3">DUF8176 domain-containing protein</fullName>
    </recommendedName>
</protein>
<dbReference type="AlphaFoldDB" id="A0A7W9PAT1"/>
<evidence type="ECO:0000259" key="3">
    <source>
        <dbReference type="Pfam" id="PF26527"/>
    </source>
</evidence>
<dbReference type="Proteomes" id="UP000540412">
    <property type="component" value="Unassembled WGS sequence"/>
</dbReference>
<feature type="compositionally biased region" description="Pro residues" evidence="1">
    <location>
        <begin position="86"/>
        <end position="99"/>
    </location>
</feature>
<evidence type="ECO:0000256" key="2">
    <source>
        <dbReference type="SAM" id="Phobius"/>
    </source>
</evidence>
<name>A0A7W9PAT1_9NOCA</name>
<keyword evidence="2" id="KW-0812">Transmembrane</keyword>
<dbReference type="EMBL" id="JACHIT010000001">
    <property type="protein sequence ID" value="MBB5912313.1"/>
    <property type="molecule type" value="Genomic_DNA"/>
</dbReference>
<keyword evidence="2" id="KW-1133">Transmembrane helix</keyword>
<organism evidence="4 5">
    <name type="scientific">Nocardia transvalensis</name>
    <dbReference type="NCBI Taxonomy" id="37333"/>
    <lineage>
        <taxon>Bacteria</taxon>
        <taxon>Bacillati</taxon>
        <taxon>Actinomycetota</taxon>
        <taxon>Actinomycetes</taxon>
        <taxon>Mycobacteriales</taxon>
        <taxon>Nocardiaceae</taxon>
        <taxon>Nocardia</taxon>
    </lineage>
</organism>
<evidence type="ECO:0000313" key="5">
    <source>
        <dbReference type="Proteomes" id="UP000540412"/>
    </source>
</evidence>
<feature type="region of interest" description="Disordered" evidence="1">
    <location>
        <begin position="81"/>
        <end position="108"/>
    </location>
</feature>
<sequence length="221" mass="23067">MGSETGRSPKWALDPDVVQRALAPATRKPRSWLLSRLGIVVAIALAAAGVVVGAIITMASAEMDPVAGNPVPAVAAPVTTSAPAATPTPTPAPPPPVPACAPERSGGLTVGNGPGDTASGAAAILGFEYAYYTERNGGHAQDFVARDTVNISSADHLQRAIDAEIPVGTTHCVHIVERAPDQFDVDVEERRPAGEVIVYRQHMSIVVRDGRQVIYEISDRP</sequence>
<dbReference type="Pfam" id="PF26527">
    <property type="entry name" value="DUF8176"/>
    <property type="match status" value="1"/>
</dbReference>
<dbReference type="InterPro" id="IPR058489">
    <property type="entry name" value="DUF8176"/>
</dbReference>